<feature type="compositionally biased region" description="Basic residues" evidence="1">
    <location>
        <begin position="137"/>
        <end position="146"/>
    </location>
</feature>
<feature type="compositionally biased region" description="Acidic residues" evidence="1">
    <location>
        <begin position="46"/>
        <end position="59"/>
    </location>
</feature>
<gene>
    <name evidence="3" type="ORF">A0J61_02628</name>
</gene>
<dbReference type="AlphaFoldDB" id="A0A1C7NK12"/>
<organism evidence="3 4">
    <name type="scientific">Choanephora cucurbitarum</name>
    <dbReference type="NCBI Taxonomy" id="101091"/>
    <lineage>
        <taxon>Eukaryota</taxon>
        <taxon>Fungi</taxon>
        <taxon>Fungi incertae sedis</taxon>
        <taxon>Mucoromycota</taxon>
        <taxon>Mucoromycotina</taxon>
        <taxon>Mucoromycetes</taxon>
        <taxon>Mucorales</taxon>
        <taxon>Mucorineae</taxon>
        <taxon>Choanephoraceae</taxon>
        <taxon>Choanephoroideae</taxon>
        <taxon>Choanephora</taxon>
    </lineage>
</organism>
<comment type="caution">
    <text evidence="3">The sequence shown here is derived from an EMBL/GenBank/DDBJ whole genome shotgun (WGS) entry which is preliminary data.</text>
</comment>
<dbReference type="InterPro" id="IPR027911">
    <property type="entry name" value="DUF4604"/>
</dbReference>
<feature type="compositionally biased region" description="Basic and acidic residues" evidence="1">
    <location>
        <begin position="33"/>
        <end position="45"/>
    </location>
</feature>
<dbReference type="InParanoid" id="A0A1C7NK12"/>
<proteinExistence type="predicted"/>
<feature type="compositionally biased region" description="Acidic residues" evidence="1">
    <location>
        <begin position="79"/>
        <end position="97"/>
    </location>
</feature>
<reference evidence="3 4" key="1">
    <citation type="submission" date="2016-03" db="EMBL/GenBank/DDBJ databases">
        <title>Choanephora cucurbitarum.</title>
        <authorList>
            <person name="Min B."/>
            <person name="Park H."/>
            <person name="Park J.-H."/>
            <person name="Shin H.-D."/>
            <person name="Choi I.-G."/>
        </authorList>
    </citation>
    <scope>NUCLEOTIDE SEQUENCE [LARGE SCALE GENOMIC DNA]</scope>
    <source>
        <strain evidence="3 4">KUS-F28377</strain>
    </source>
</reference>
<dbReference type="EMBL" id="LUGH01000101">
    <property type="protein sequence ID" value="OBZ89338.1"/>
    <property type="molecule type" value="Genomic_DNA"/>
</dbReference>
<evidence type="ECO:0000256" key="1">
    <source>
        <dbReference type="SAM" id="MobiDB-lite"/>
    </source>
</evidence>
<feature type="compositionally biased region" description="Basic and acidic residues" evidence="1">
    <location>
        <begin position="66"/>
        <end position="78"/>
    </location>
</feature>
<feature type="region of interest" description="Disordered" evidence="1">
    <location>
        <begin position="30"/>
        <end position="157"/>
    </location>
</feature>
<sequence>MPPKRDLTPKQISNGISYVQKEAPFLARLKGAQQEKERSSRKFQDYEDGQDDKDYDELEGAQIVELDSRGKEIHKDAGVSDEEEEKDKEPEEEEQPAVDENGRLLFRKKNKESLNSKRKLQSIIDEEISKNDTKENKKLKKKKKTSKTSLLSFEEDE</sequence>
<evidence type="ECO:0000313" key="4">
    <source>
        <dbReference type="Proteomes" id="UP000093000"/>
    </source>
</evidence>
<feature type="compositionally biased region" description="Low complexity" evidence="1">
    <location>
        <begin position="147"/>
        <end position="157"/>
    </location>
</feature>
<evidence type="ECO:0000259" key="2">
    <source>
        <dbReference type="Pfam" id="PF15377"/>
    </source>
</evidence>
<accession>A0A1C7NK12</accession>
<dbReference type="OrthoDB" id="2553298at2759"/>
<name>A0A1C7NK12_9FUNG</name>
<dbReference type="Pfam" id="PF15377">
    <property type="entry name" value="DUF4604"/>
    <property type="match status" value="1"/>
</dbReference>
<feature type="compositionally biased region" description="Basic residues" evidence="1">
    <location>
        <begin position="105"/>
        <end position="120"/>
    </location>
</feature>
<feature type="compositionally biased region" description="Basic and acidic residues" evidence="1">
    <location>
        <begin position="127"/>
        <end position="136"/>
    </location>
</feature>
<dbReference type="Proteomes" id="UP000093000">
    <property type="component" value="Unassembled WGS sequence"/>
</dbReference>
<feature type="domain" description="DUF4604" evidence="2">
    <location>
        <begin position="15"/>
        <end position="157"/>
    </location>
</feature>
<keyword evidence="4" id="KW-1185">Reference proteome</keyword>
<evidence type="ECO:0000313" key="3">
    <source>
        <dbReference type="EMBL" id="OBZ89338.1"/>
    </source>
</evidence>
<protein>
    <recommendedName>
        <fullName evidence="2">DUF4604 domain-containing protein</fullName>
    </recommendedName>
</protein>